<evidence type="ECO:0000256" key="4">
    <source>
        <dbReference type="ARBA" id="ARBA00022753"/>
    </source>
</evidence>
<name>A0A8J1XXI4_OWEFU</name>
<keyword evidence="4" id="KW-0967">Endosome</keyword>
<feature type="region of interest" description="Disordered" evidence="6">
    <location>
        <begin position="1"/>
        <end position="21"/>
    </location>
</feature>
<evidence type="ECO:0000256" key="3">
    <source>
        <dbReference type="ARBA" id="ARBA00004603"/>
    </source>
</evidence>
<dbReference type="AlphaFoldDB" id="A0A8J1XXI4"/>
<dbReference type="Proteomes" id="UP000749559">
    <property type="component" value="Unassembled WGS sequence"/>
</dbReference>
<accession>A0A8J1XXI4</accession>
<feature type="region of interest" description="Disordered" evidence="6">
    <location>
        <begin position="57"/>
        <end position="103"/>
    </location>
</feature>
<dbReference type="InterPro" id="IPR038132">
    <property type="entry name" value="Vps16_C_sf"/>
</dbReference>
<proteinExistence type="predicted"/>
<evidence type="ECO:0000313" key="7">
    <source>
        <dbReference type="EMBL" id="CAH1791213.1"/>
    </source>
</evidence>
<feature type="non-terminal residue" evidence="7">
    <location>
        <position position="549"/>
    </location>
</feature>
<keyword evidence="5" id="KW-0968">Cytoplasmic vesicle</keyword>
<evidence type="ECO:0000256" key="2">
    <source>
        <dbReference type="ARBA" id="ARBA00004541"/>
    </source>
</evidence>
<dbReference type="PANTHER" id="PTHR13364">
    <property type="entry name" value="DEFECTIVE SPERMATOGENESIS PROTEIN 39"/>
    <property type="match status" value="1"/>
</dbReference>
<sequence>KQNKMSARRSIDEDGDWNQSKIRGFDFDEENLENAKRLTFSMKGSLMEDDDDVIDWTGETISKPKPSNVQLDATKNVAGYAPKEEPIDEETSVEHSEALSEDSALKMGSEHLDFNTGKHDETNGSSSGYSSGIQGFTEPSIDDVVSSHKPSEVKPTSSHIAKLESEIKFLQRSLKSAKEDRWTVLKPTETVKRIICGQQYSLEMYKSKDDKVALLDAAIKLHDGNAITAAVLFLKKTIKPSMFNQILMMRPSAIEHYLNYLKKHYDFIELVDILGMLGRTEEAAMIKYKQAVSVQNEETKIKNLKACSRAHFQSDPSLNHDAQHIEEQIALLERQLPIEAADSHAEQSGQNRDFKEFPRKAKLSNQPVITSLYYCCFYHYELAENSLASPTAIRKAHRLTDKQFLWVALSALCRRRRWLSIDQLFATKGVFASNQKVQNTMSTLGIKDKGWFGGTKMKASIGFDKVIDVLSKNGALADVLTKYCKLIDDSEKRLNIASKYKCHEEAIDTLVQMKDRQGIEDYKRRLTPHTKEDMYALNALKSSTIKWKN</sequence>
<dbReference type="GO" id="GO:0007034">
    <property type="term" value="P:vacuolar transport"/>
    <property type="evidence" value="ECO:0007669"/>
    <property type="project" value="TreeGrafter"/>
</dbReference>
<dbReference type="InterPro" id="IPR040057">
    <property type="entry name" value="Spe-39"/>
</dbReference>
<dbReference type="Pfam" id="PF04840">
    <property type="entry name" value="Vps16_C"/>
    <property type="match status" value="1"/>
</dbReference>
<keyword evidence="8" id="KW-1185">Reference proteome</keyword>
<dbReference type="GO" id="GO:0099023">
    <property type="term" value="C:vesicle tethering complex"/>
    <property type="evidence" value="ECO:0007669"/>
    <property type="project" value="UniProtKB-ARBA"/>
</dbReference>
<evidence type="ECO:0000256" key="6">
    <source>
        <dbReference type="SAM" id="MobiDB-lite"/>
    </source>
</evidence>
<comment type="subcellular location">
    <subcellularLocation>
        <location evidence="2">Cytoplasmic vesicle</location>
    </subcellularLocation>
    <subcellularLocation>
        <location evidence="1">Early endosome</location>
    </subcellularLocation>
    <subcellularLocation>
        <location evidence="3">Late endosome</location>
    </subcellularLocation>
</comment>
<dbReference type="OrthoDB" id="9977282at2759"/>
<organism evidence="7 8">
    <name type="scientific">Owenia fusiformis</name>
    <name type="common">Polychaete worm</name>
    <dbReference type="NCBI Taxonomy" id="6347"/>
    <lineage>
        <taxon>Eukaryota</taxon>
        <taxon>Metazoa</taxon>
        <taxon>Spiralia</taxon>
        <taxon>Lophotrochozoa</taxon>
        <taxon>Annelida</taxon>
        <taxon>Polychaeta</taxon>
        <taxon>Sedentaria</taxon>
        <taxon>Canalipalpata</taxon>
        <taxon>Sabellida</taxon>
        <taxon>Oweniida</taxon>
        <taxon>Oweniidae</taxon>
        <taxon>Owenia</taxon>
    </lineage>
</organism>
<protein>
    <submittedName>
        <fullName evidence="7">Uncharacterized protein</fullName>
    </submittedName>
</protein>
<reference evidence="7" key="1">
    <citation type="submission" date="2022-03" db="EMBL/GenBank/DDBJ databases">
        <authorList>
            <person name="Martin C."/>
        </authorList>
    </citation>
    <scope>NUCLEOTIDE SEQUENCE</scope>
</reference>
<dbReference type="Gene3D" id="1.10.150.780">
    <property type="entry name" value="Vps16, C-terminal region"/>
    <property type="match status" value="1"/>
</dbReference>
<dbReference type="GO" id="GO:0005770">
    <property type="term" value="C:late endosome"/>
    <property type="evidence" value="ECO:0007669"/>
    <property type="project" value="UniProtKB-SubCell"/>
</dbReference>
<evidence type="ECO:0000256" key="5">
    <source>
        <dbReference type="ARBA" id="ARBA00023329"/>
    </source>
</evidence>
<dbReference type="GO" id="GO:0005769">
    <property type="term" value="C:early endosome"/>
    <property type="evidence" value="ECO:0007669"/>
    <property type="project" value="UniProtKB-SubCell"/>
</dbReference>
<evidence type="ECO:0000313" key="8">
    <source>
        <dbReference type="Proteomes" id="UP000749559"/>
    </source>
</evidence>
<feature type="region of interest" description="Disordered" evidence="6">
    <location>
        <begin position="112"/>
        <end position="131"/>
    </location>
</feature>
<dbReference type="InterPro" id="IPR006925">
    <property type="entry name" value="Vps16_C"/>
</dbReference>
<dbReference type="PANTHER" id="PTHR13364:SF6">
    <property type="entry name" value="SPERMATOGENESIS-DEFECTIVE PROTEIN 39 HOMOLOG"/>
    <property type="match status" value="1"/>
</dbReference>
<dbReference type="GO" id="GO:0006886">
    <property type="term" value="P:intracellular protein transport"/>
    <property type="evidence" value="ECO:0007669"/>
    <property type="project" value="InterPro"/>
</dbReference>
<feature type="compositionally biased region" description="Basic and acidic residues" evidence="6">
    <location>
        <begin position="112"/>
        <end position="122"/>
    </location>
</feature>
<dbReference type="EMBL" id="CAIIXF020000008">
    <property type="protein sequence ID" value="CAH1791213.1"/>
    <property type="molecule type" value="Genomic_DNA"/>
</dbReference>
<comment type="caution">
    <text evidence="7">The sequence shown here is derived from an EMBL/GenBank/DDBJ whole genome shotgun (WGS) entry which is preliminary data.</text>
</comment>
<gene>
    <name evidence="7" type="ORF">OFUS_LOCUS16325</name>
</gene>
<evidence type="ECO:0000256" key="1">
    <source>
        <dbReference type="ARBA" id="ARBA00004412"/>
    </source>
</evidence>